<reference evidence="3" key="1">
    <citation type="journal article" date="2013" name="PLoS Genet.">
        <title>The genome of Spraguea lophii and the basis of host-microsporidian interactions.</title>
        <authorList>
            <person name="Campbell S.E."/>
            <person name="Williams T.A."/>
            <person name="Yousuf A."/>
            <person name="Soanes D.M."/>
            <person name="Paszkiewicz K.H."/>
            <person name="Williams B.A.P."/>
        </authorList>
    </citation>
    <scope>NUCLEOTIDE SEQUENCE [LARGE SCALE GENOMIC DNA]</scope>
    <source>
        <strain evidence="3">42_110</strain>
    </source>
</reference>
<feature type="transmembrane region" description="Helical" evidence="1">
    <location>
        <begin position="6"/>
        <end position="23"/>
    </location>
</feature>
<proteinExistence type="predicted"/>
<name>S7W5H6_SPRLO</name>
<dbReference type="AlphaFoldDB" id="S7W5H6"/>
<protein>
    <submittedName>
        <fullName evidence="2">Uncharacterized protein</fullName>
    </submittedName>
</protein>
<evidence type="ECO:0000256" key="1">
    <source>
        <dbReference type="SAM" id="Phobius"/>
    </source>
</evidence>
<dbReference type="VEuPathDB" id="MicrosporidiaDB:SLOPH_548"/>
<keyword evidence="1" id="KW-0472">Membrane</keyword>
<organism evidence="2 3">
    <name type="scientific">Spraguea lophii (strain 42_110)</name>
    <name type="common">Microsporidian parasite</name>
    <dbReference type="NCBI Taxonomy" id="1358809"/>
    <lineage>
        <taxon>Eukaryota</taxon>
        <taxon>Fungi</taxon>
        <taxon>Fungi incertae sedis</taxon>
        <taxon>Microsporidia</taxon>
        <taxon>Spragueidae</taxon>
        <taxon>Spraguea</taxon>
    </lineage>
</organism>
<dbReference type="HOGENOM" id="CLU_1418342_0_0_1"/>
<dbReference type="InParanoid" id="S7W5H6"/>
<keyword evidence="3" id="KW-1185">Reference proteome</keyword>
<dbReference type="EMBL" id="ATCN01001074">
    <property type="protein sequence ID" value="EPR78045.1"/>
    <property type="molecule type" value="Genomic_DNA"/>
</dbReference>
<accession>S7W5H6</accession>
<feature type="non-terminal residue" evidence="2">
    <location>
        <position position="192"/>
    </location>
</feature>
<dbReference type="Proteomes" id="UP000014978">
    <property type="component" value="Unassembled WGS sequence"/>
</dbReference>
<gene>
    <name evidence="2" type="ORF">SLOPH_548</name>
</gene>
<evidence type="ECO:0000313" key="3">
    <source>
        <dbReference type="Proteomes" id="UP000014978"/>
    </source>
</evidence>
<keyword evidence="1" id="KW-1133">Transmembrane helix</keyword>
<evidence type="ECO:0000313" key="2">
    <source>
        <dbReference type="EMBL" id="EPR78045.1"/>
    </source>
</evidence>
<comment type="caution">
    <text evidence="2">The sequence shown here is derived from an EMBL/GenBank/DDBJ whole genome shotgun (WGS) entry which is preliminary data.</text>
</comment>
<keyword evidence="1" id="KW-0812">Transmembrane</keyword>
<sequence>MLSHYIFLFILFFNLFMPMTYVYSKTKLSNTSDGSVIGKFIDNTNTIITYSNTYISVYHQDRLIYKEDLYEEIIAIEKYEDNKDNENNKEYEDNINNDINKTKKYKNNLIILFKECKISQFEVSLSGLKLICIRNLEKYEYDYYFPTIICNNNICLLKINYSSCIFFNPNKKDIEFYTFNNIIFNKEQDDKD</sequence>